<keyword evidence="20" id="KW-1185">Reference proteome</keyword>
<dbReference type="AlphaFoldDB" id="A0A6B0TXL9"/>
<dbReference type="InterPro" id="IPR003661">
    <property type="entry name" value="HisK_dim/P_dom"/>
</dbReference>
<dbReference type="InterPro" id="IPR036097">
    <property type="entry name" value="HisK_dim/P_sf"/>
</dbReference>
<dbReference type="InterPro" id="IPR013767">
    <property type="entry name" value="PAS_fold"/>
</dbReference>
<keyword evidence="4" id="KW-1003">Cell membrane</keyword>
<dbReference type="InterPro" id="IPR017232">
    <property type="entry name" value="NtrY"/>
</dbReference>
<dbReference type="SUPFAM" id="SSF55785">
    <property type="entry name" value="PYP-like sensor domain (PAS domain)"/>
    <property type="match status" value="1"/>
</dbReference>
<keyword evidence="10" id="KW-0067">ATP-binding</keyword>
<dbReference type="SUPFAM" id="SSF158472">
    <property type="entry name" value="HAMP domain-like"/>
    <property type="match status" value="1"/>
</dbReference>
<evidence type="ECO:0000256" key="11">
    <source>
        <dbReference type="ARBA" id="ARBA00022989"/>
    </source>
</evidence>
<evidence type="ECO:0000256" key="12">
    <source>
        <dbReference type="ARBA" id="ARBA00023012"/>
    </source>
</evidence>
<gene>
    <name evidence="19" type="ORF">GSH16_09905</name>
</gene>
<keyword evidence="13 15" id="KW-0472">Membrane</keyword>
<dbReference type="EC" id="2.7.13.3" evidence="3"/>
<dbReference type="PRINTS" id="PR00344">
    <property type="entry name" value="BCTRLSENSOR"/>
</dbReference>
<accession>A0A6B0TXL9</accession>
<feature type="transmembrane region" description="Helical" evidence="15">
    <location>
        <begin position="97"/>
        <end position="120"/>
    </location>
</feature>
<dbReference type="EMBL" id="WUWG01000003">
    <property type="protein sequence ID" value="MXU65763.1"/>
    <property type="molecule type" value="Genomic_DNA"/>
</dbReference>
<dbReference type="PROSITE" id="PS50885">
    <property type="entry name" value="HAMP"/>
    <property type="match status" value="1"/>
</dbReference>
<evidence type="ECO:0000256" key="10">
    <source>
        <dbReference type="ARBA" id="ARBA00022840"/>
    </source>
</evidence>
<dbReference type="SMART" id="SM00387">
    <property type="entry name" value="HATPase_c"/>
    <property type="match status" value="1"/>
</dbReference>
<keyword evidence="7 15" id="KW-0812">Transmembrane</keyword>
<dbReference type="InterPro" id="IPR003660">
    <property type="entry name" value="HAMP_dom"/>
</dbReference>
<dbReference type="GO" id="GO:0005524">
    <property type="term" value="F:ATP binding"/>
    <property type="evidence" value="ECO:0007669"/>
    <property type="project" value="UniProtKB-KW"/>
</dbReference>
<dbReference type="PROSITE" id="PS50109">
    <property type="entry name" value="HIS_KIN"/>
    <property type="match status" value="1"/>
</dbReference>
<dbReference type="CDD" id="cd06225">
    <property type="entry name" value="HAMP"/>
    <property type="match status" value="1"/>
</dbReference>
<feature type="compositionally biased region" description="Polar residues" evidence="14">
    <location>
        <begin position="744"/>
        <end position="759"/>
    </location>
</feature>
<dbReference type="InterPro" id="IPR045671">
    <property type="entry name" value="NtrY-like_N"/>
</dbReference>
<dbReference type="InterPro" id="IPR050351">
    <property type="entry name" value="BphY/WalK/GraS-like"/>
</dbReference>
<dbReference type="InterPro" id="IPR000014">
    <property type="entry name" value="PAS"/>
</dbReference>
<dbReference type="InterPro" id="IPR005467">
    <property type="entry name" value="His_kinase_dom"/>
</dbReference>
<feature type="transmembrane region" description="Helical" evidence="15">
    <location>
        <begin position="21"/>
        <end position="44"/>
    </location>
</feature>
<keyword evidence="8" id="KW-0547">Nucleotide-binding</keyword>
<keyword evidence="12" id="KW-0902">Two-component regulatory system</keyword>
<evidence type="ECO:0000256" key="14">
    <source>
        <dbReference type="SAM" id="MobiDB-lite"/>
    </source>
</evidence>
<dbReference type="Gene3D" id="6.10.340.10">
    <property type="match status" value="1"/>
</dbReference>
<dbReference type="Pfam" id="PF19312">
    <property type="entry name" value="NtrY_N"/>
    <property type="match status" value="1"/>
</dbReference>
<keyword evidence="6" id="KW-0808">Transferase</keyword>
<comment type="catalytic activity">
    <reaction evidence="1">
        <text>ATP + protein L-histidine = ADP + protein N-phospho-L-histidine.</text>
        <dbReference type="EC" id="2.7.13.3"/>
    </reaction>
</comment>
<evidence type="ECO:0000256" key="9">
    <source>
        <dbReference type="ARBA" id="ARBA00022777"/>
    </source>
</evidence>
<feature type="region of interest" description="Disordered" evidence="14">
    <location>
        <begin position="738"/>
        <end position="759"/>
    </location>
</feature>
<dbReference type="GO" id="GO:0000156">
    <property type="term" value="F:phosphorelay response regulator activity"/>
    <property type="evidence" value="ECO:0007669"/>
    <property type="project" value="TreeGrafter"/>
</dbReference>
<evidence type="ECO:0000259" key="17">
    <source>
        <dbReference type="PROSITE" id="PS50112"/>
    </source>
</evidence>
<dbReference type="SMART" id="SM00304">
    <property type="entry name" value="HAMP"/>
    <property type="match status" value="1"/>
</dbReference>
<feature type="domain" description="Histidine kinase" evidence="16">
    <location>
        <begin position="515"/>
        <end position="740"/>
    </location>
</feature>
<dbReference type="GO" id="GO:0005886">
    <property type="term" value="C:plasma membrane"/>
    <property type="evidence" value="ECO:0007669"/>
    <property type="project" value="UniProtKB-SubCell"/>
</dbReference>
<keyword evidence="5" id="KW-0597">Phosphoprotein</keyword>
<protein>
    <recommendedName>
        <fullName evidence="3">histidine kinase</fullName>
        <ecNumber evidence="3">2.7.13.3</ecNumber>
    </recommendedName>
</protein>
<dbReference type="NCBIfam" id="TIGR00229">
    <property type="entry name" value="sensory_box"/>
    <property type="match status" value="1"/>
</dbReference>
<dbReference type="PROSITE" id="PS50112">
    <property type="entry name" value="PAS"/>
    <property type="match status" value="1"/>
</dbReference>
<evidence type="ECO:0000256" key="7">
    <source>
        <dbReference type="ARBA" id="ARBA00022692"/>
    </source>
</evidence>
<comment type="subcellular location">
    <subcellularLocation>
        <location evidence="2">Cell membrane</location>
        <topology evidence="2">Multi-pass membrane protein</topology>
    </subcellularLocation>
</comment>
<dbReference type="PANTHER" id="PTHR42878">
    <property type="entry name" value="TWO-COMPONENT HISTIDINE KINASE"/>
    <property type="match status" value="1"/>
</dbReference>
<feature type="domain" description="PAS" evidence="17">
    <location>
        <begin position="389"/>
        <end position="469"/>
    </location>
</feature>
<dbReference type="InterPro" id="IPR003594">
    <property type="entry name" value="HATPase_dom"/>
</dbReference>
<evidence type="ECO:0000313" key="20">
    <source>
        <dbReference type="Proteomes" id="UP000436016"/>
    </source>
</evidence>
<reference evidence="19 20" key="1">
    <citation type="submission" date="2019-12" db="EMBL/GenBank/DDBJ databases">
        <title>Strain KN286 was isolated from seawater, which was collected from Caroline Seamount in the tropical western Pacific.</title>
        <authorList>
            <person name="Wang Q."/>
        </authorList>
    </citation>
    <scope>NUCLEOTIDE SEQUENCE [LARGE SCALE GENOMIC DNA]</scope>
    <source>
        <strain evidence="19 20">KN286</strain>
    </source>
</reference>
<dbReference type="InterPro" id="IPR035965">
    <property type="entry name" value="PAS-like_dom_sf"/>
</dbReference>
<proteinExistence type="predicted"/>
<evidence type="ECO:0000313" key="19">
    <source>
        <dbReference type="EMBL" id="MXU65763.1"/>
    </source>
</evidence>
<evidence type="ECO:0000259" key="16">
    <source>
        <dbReference type="PROSITE" id="PS50109"/>
    </source>
</evidence>
<evidence type="ECO:0000256" key="15">
    <source>
        <dbReference type="SAM" id="Phobius"/>
    </source>
</evidence>
<evidence type="ECO:0000256" key="8">
    <source>
        <dbReference type="ARBA" id="ARBA00022741"/>
    </source>
</evidence>
<dbReference type="InterPro" id="IPR036890">
    <property type="entry name" value="HATPase_C_sf"/>
</dbReference>
<name>A0A6B0TXL9_9RHOB</name>
<dbReference type="Pfam" id="PF00989">
    <property type="entry name" value="PAS"/>
    <property type="match status" value="1"/>
</dbReference>
<evidence type="ECO:0000256" key="3">
    <source>
        <dbReference type="ARBA" id="ARBA00012438"/>
    </source>
</evidence>
<dbReference type="CDD" id="cd00082">
    <property type="entry name" value="HisKA"/>
    <property type="match status" value="1"/>
</dbReference>
<dbReference type="Pfam" id="PF02518">
    <property type="entry name" value="HATPase_c"/>
    <property type="match status" value="1"/>
</dbReference>
<sequence>MPRNILTLTWIRLEKWVRQRRVQNALTICLVLLGPVLAGVTFLALGGFELRSSSSLLRGILLADFVYVLVIAGLVARRVAAMISARRRRSAGSELHLRLTAIFALIAMVPTIMVAVFAALTLNFGLEGWFSDRVRQVVGNSLAAAQAYENEHRINLQSDAQLLANFMSAQKQRFPGLGDAESREILNRGQSLMQRPLKEAYLISGDAAIQARGERSYLFNYEPPEPEAILGAQNGEVVVIQDWDNNEFRALIELPLYDDRFLYVTRDVDGSILNLLDDTRETVALYEQLEDDRGRLLFEFALIYLGFALIVILAAIWLGLWVAERLSRPVIRLAGAAQRVGEGDLDVRVREEESDNEFSQLGRTFNRMTEQLKEQRDALLEANAETERRRRLFDSVLSGVTAGVIGLDGEGQIDVMNTAASTLLGLKKGQAVGMELPRAVPEFAEIFATLAEEGREVAQGEVQLTRKGKAEILLVRMATRRSAMGEIEGYVVTFDDVTDLVSAQRMAAWGDVARRIAHEIKNPLTPIQLSAERLRRKYGPLVGEERDTLEQYADVIVRQTNDLRRIVDEFSKFARMRDPDRQRHDLMEIVRDAMLLFRAARPGFKVEIDSDVDSVTLLIDETMINQALTNVLKNAGEAIDTKIEKSPNEEFAPEVRIRVRSEPGGISVAVQDNGIGLPDQRSRLFEPYVTHRDKGTGLGLSIVKKIVEEHAGTLELADAPVFEGNTTFGAEVRLILPVDPEMQSGGTEPAQSSQKETAA</sequence>
<comment type="caution">
    <text evidence="19">The sequence shown here is derived from an EMBL/GenBank/DDBJ whole genome shotgun (WGS) entry which is preliminary data.</text>
</comment>
<evidence type="ECO:0000256" key="6">
    <source>
        <dbReference type="ARBA" id="ARBA00022679"/>
    </source>
</evidence>
<dbReference type="PIRSF" id="PIRSF037532">
    <property type="entry name" value="STHK_NtrY"/>
    <property type="match status" value="1"/>
</dbReference>
<keyword evidence="11 15" id="KW-1133">Transmembrane helix</keyword>
<dbReference type="Gene3D" id="1.10.287.130">
    <property type="match status" value="1"/>
</dbReference>
<dbReference type="GO" id="GO:0000155">
    <property type="term" value="F:phosphorelay sensor kinase activity"/>
    <property type="evidence" value="ECO:0007669"/>
    <property type="project" value="InterPro"/>
</dbReference>
<dbReference type="SUPFAM" id="SSF47384">
    <property type="entry name" value="Homodimeric domain of signal transducing histidine kinase"/>
    <property type="match status" value="1"/>
</dbReference>
<dbReference type="FunFam" id="1.10.287.130:FF:000107">
    <property type="entry name" value="Sensor histidine kinase YycG"/>
    <property type="match status" value="1"/>
</dbReference>
<evidence type="ECO:0000256" key="4">
    <source>
        <dbReference type="ARBA" id="ARBA00022475"/>
    </source>
</evidence>
<dbReference type="SMART" id="SM00388">
    <property type="entry name" value="HisKA"/>
    <property type="match status" value="1"/>
</dbReference>
<dbReference type="CDD" id="cd00130">
    <property type="entry name" value="PAS"/>
    <property type="match status" value="1"/>
</dbReference>
<organism evidence="19 20">
    <name type="scientific">Oceanomicrobium pacificus</name>
    <dbReference type="NCBI Taxonomy" id="2692916"/>
    <lineage>
        <taxon>Bacteria</taxon>
        <taxon>Pseudomonadati</taxon>
        <taxon>Pseudomonadota</taxon>
        <taxon>Alphaproteobacteria</taxon>
        <taxon>Rhodobacterales</taxon>
        <taxon>Paracoccaceae</taxon>
        <taxon>Oceanomicrobium</taxon>
    </lineage>
</organism>
<dbReference type="Pfam" id="PF00672">
    <property type="entry name" value="HAMP"/>
    <property type="match status" value="1"/>
</dbReference>
<dbReference type="GO" id="GO:0006355">
    <property type="term" value="P:regulation of DNA-templated transcription"/>
    <property type="evidence" value="ECO:0007669"/>
    <property type="project" value="InterPro"/>
</dbReference>
<keyword evidence="9" id="KW-0418">Kinase</keyword>
<dbReference type="GO" id="GO:0030295">
    <property type="term" value="F:protein kinase activator activity"/>
    <property type="evidence" value="ECO:0007669"/>
    <property type="project" value="TreeGrafter"/>
</dbReference>
<feature type="transmembrane region" description="Helical" evidence="15">
    <location>
        <begin position="301"/>
        <end position="323"/>
    </location>
</feature>
<evidence type="ECO:0000256" key="5">
    <source>
        <dbReference type="ARBA" id="ARBA00022553"/>
    </source>
</evidence>
<dbReference type="GO" id="GO:0007234">
    <property type="term" value="P:osmosensory signaling via phosphorelay pathway"/>
    <property type="evidence" value="ECO:0007669"/>
    <property type="project" value="TreeGrafter"/>
</dbReference>
<evidence type="ECO:0000256" key="1">
    <source>
        <dbReference type="ARBA" id="ARBA00000085"/>
    </source>
</evidence>
<dbReference type="RefSeq" id="WP_328803208.1">
    <property type="nucleotide sequence ID" value="NZ_WUWG01000003.1"/>
</dbReference>
<evidence type="ECO:0000256" key="2">
    <source>
        <dbReference type="ARBA" id="ARBA00004651"/>
    </source>
</evidence>
<dbReference type="Proteomes" id="UP000436016">
    <property type="component" value="Unassembled WGS sequence"/>
</dbReference>
<feature type="domain" description="HAMP" evidence="18">
    <location>
        <begin position="324"/>
        <end position="377"/>
    </location>
</feature>
<dbReference type="Gene3D" id="3.30.565.10">
    <property type="entry name" value="Histidine kinase-like ATPase, C-terminal domain"/>
    <property type="match status" value="1"/>
</dbReference>
<dbReference type="PANTHER" id="PTHR42878:SF13">
    <property type="entry name" value="HISTIDINE KINASE"/>
    <property type="match status" value="1"/>
</dbReference>
<evidence type="ECO:0000256" key="13">
    <source>
        <dbReference type="ARBA" id="ARBA00023136"/>
    </source>
</evidence>
<evidence type="ECO:0000259" key="18">
    <source>
        <dbReference type="PROSITE" id="PS50885"/>
    </source>
</evidence>
<dbReference type="Pfam" id="PF00512">
    <property type="entry name" value="HisKA"/>
    <property type="match status" value="1"/>
</dbReference>
<dbReference type="SUPFAM" id="SSF55874">
    <property type="entry name" value="ATPase domain of HSP90 chaperone/DNA topoisomerase II/histidine kinase"/>
    <property type="match status" value="1"/>
</dbReference>
<dbReference type="Gene3D" id="3.30.450.20">
    <property type="entry name" value="PAS domain"/>
    <property type="match status" value="1"/>
</dbReference>
<feature type="transmembrane region" description="Helical" evidence="15">
    <location>
        <begin position="56"/>
        <end position="76"/>
    </location>
</feature>
<dbReference type="InterPro" id="IPR004358">
    <property type="entry name" value="Sig_transdc_His_kin-like_C"/>
</dbReference>